<dbReference type="InterPro" id="IPR013094">
    <property type="entry name" value="AB_hydrolase_3"/>
</dbReference>
<dbReference type="PANTHER" id="PTHR48081">
    <property type="entry name" value="AB HYDROLASE SUPERFAMILY PROTEIN C4A8.06C"/>
    <property type="match status" value="1"/>
</dbReference>
<gene>
    <name evidence="3" type="ORF">B0T14DRAFT_427447</name>
</gene>
<dbReference type="AlphaFoldDB" id="A0AA40C3P5"/>
<dbReference type="GO" id="GO:0016787">
    <property type="term" value="F:hydrolase activity"/>
    <property type="evidence" value="ECO:0007669"/>
    <property type="project" value="UniProtKB-KW"/>
</dbReference>
<dbReference type="SUPFAM" id="SSF53474">
    <property type="entry name" value="alpha/beta-Hydrolases"/>
    <property type="match status" value="1"/>
</dbReference>
<protein>
    <submittedName>
        <fullName evidence="3">Alpha/Beta hydrolase protein</fullName>
    </submittedName>
</protein>
<name>A0AA40C3P5_9PEZI</name>
<evidence type="ECO:0000313" key="3">
    <source>
        <dbReference type="EMBL" id="KAK0624231.1"/>
    </source>
</evidence>
<keyword evidence="4" id="KW-1185">Reference proteome</keyword>
<dbReference type="Proteomes" id="UP001175000">
    <property type="component" value="Unassembled WGS sequence"/>
</dbReference>
<reference evidence="3" key="1">
    <citation type="submission" date="2023-06" db="EMBL/GenBank/DDBJ databases">
        <title>Genome-scale phylogeny and comparative genomics of the fungal order Sordariales.</title>
        <authorList>
            <consortium name="Lawrence Berkeley National Laboratory"/>
            <person name="Hensen N."/>
            <person name="Bonometti L."/>
            <person name="Westerberg I."/>
            <person name="Brannstrom I.O."/>
            <person name="Guillou S."/>
            <person name="Cros-Aarteil S."/>
            <person name="Calhoun S."/>
            <person name="Haridas S."/>
            <person name="Kuo A."/>
            <person name="Mondo S."/>
            <person name="Pangilinan J."/>
            <person name="Riley R."/>
            <person name="Labutti K."/>
            <person name="Andreopoulos B."/>
            <person name="Lipzen A."/>
            <person name="Chen C."/>
            <person name="Yanf M."/>
            <person name="Daum C."/>
            <person name="Ng V."/>
            <person name="Clum A."/>
            <person name="Steindorff A."/>
            <person name="Ohm R."/>
            <person name="Martin F."/>
            <person name="Silar P."/>
            <person name="Natvig D."/>
            <person name="Lalanne C."/>
            <person name="Gautier V."/>
            <person name="Ament-Velasquez S.L."/>
            <person name="Kruys A."/>
            <person name="Hutchinson M.I."/>
            <person name="Powell A.J."/>
            <person name="Barry K."/>
            <person name="Miller A.N."/>
            <person name="Grigoriev I.V."/>
            <person name="Debuchy R."/>
            <person name="Gladieux P."/>
            <person name="Thoren M.H."/>
            <person name="Johannesson H."/>
        </authorList>
    </citation>
    <scope>NUCLEOTIDE SEQUENCE</scope>
    <source>
        <strain evidence="3">CBS 606.72</strain>
    </source>
</reference>
<dbReference type="EMBL" id="JAULSU010000003">
    <property type="protein sequence ID" value="KAK0624231.1"/>
    <property type="molecule type" value="Genomic_DNA"/>
</dbReference>
<evidence type="ECO:0000256" key="1">
    <source>
        <dbReference type="ARBA" id="ARBA00022801"/>
    </source>
</evidence>
<dbReference type="PANTHER" id="PTHR48081:SF8">
    <property type="entry name" value="ALPHA_BETA HYDROLASE FOLD-3 DOMAIN-CONTAINING PROTEIN-RELATED"/>
    <property type="match status" value="1"/>
</dbReference>
<accession>A0AA40C3P5</accession>
<dbReference type="Pfam" id="PF07859">
    <property type="entry name" value="Abhydrolase_3"/>
    <property type="match status" value="1"/>
</dbReference>
<dbReference type="Gene3D" id="3.40.50.1820">
    <property type="entry name" value="alpha/beta hydrolase"/>
    <property type="match status" value="1"/>
</dbReference>
<dbReference type="InterPro" id="IPR029058">
    <property type="entry name" value="AB_hydrolase_fold"/>
</dbReference>
<keyword evidence="1 3" id="KW-0378">Hydrolase</keyword>
<organism evidence="3 4">
    <name type="scientific">Immersiella caudata</name>
    <dbReference type="NCBI Taxonomy" id="314043"/>
    <lineage>
        <taxon>Eukaryota</taxon>
        <taxon>Fungi</taxon>
        <taxon>Dikarya</taxon>
        <taxon>Ascomycota</taxon>
        <taxon>Pezizomycotina</taxon>
        <taxon>Sordariomycetes</taxon>
        <taxon>Sordariomycetidae</taxon>
        <taxon>Sordariales</taxon>
        <taxon>Lasiosphaeriaceae</taxon>
        <taxon>Immersiella</taxon>
    </lineage>
</organism>
<feature type="domain" description="Alpha/beta hydrolase fold-3" evidence="2">
    <location>
        <begin position="91"/>
        <end position="314"/>
    </location>
</feature>
<evidence type="ECO:0000259" key="2">
    <source>
        <dbReference type="Pfam" id="PF07859"/>
    </source>
</evidence>
<proteinExistence type="predicted"/>
<dbReference type="InterPro" id="IPR050300">
    <property type="entry name" value="GDXG_lipolytic_enzyme"/>
</dbReference>
<evidence type="ECO:0000313" key="4">
    <source>
        <dbReference type="Proteomes" id="UP001175000"/>
    </source>
</evidence>
<comment type="caution">
    <text evidence="3">The sequence shown here is derived from an EMBL/GenBank/DDBJ whole genome shotgun (WGS) entry which is preliminary data.</text>
</comment>
<sequence length="352" mass="38014">MCDFSQYDGASDEWHAVAATLPAAPTGLSILERRGATNAVREATAAAAYKKLAPWLNTLDHSIPTRDGSTIEARTYRLAGLVDSEPLPVHIHLHGGGFFFGSIASEDAICARIAFNTSFIVLNVNYRHTPEHTYPTAWNDVEDAFSWVHENAAALNADPARVVVGGISAGASLAASLVLRQHLDLVATDRPKIAGQVLMIPTTVHIKCNGPQLAKMKDLKLSSWETCKDAPILSRETCEFFTGLLTPDSTPNDDDLRINPGNVSADQVKGLPPTVVGVAGNDPLRDEGLLYAKMLAESGVPTDVHVFKGVPHGFRRFGDELSESKRWDLVAERGIVWALSEPEAGAFEIKTQ</sequence>